<evidence type="ECO:0000259" key="4">
    <source>
        <dbReference type="PROSITE" id="PS51184"/>
    </source>
</evidence>
<dbReference type="PANTHER" id="PTHR13096:SF9">
    <property type="entry name" value="BIFUNCTIONAL LYSINE-SPECIFIC DEMETHYLASE AND HISTIDYL-HYDROXYLASE"/>
    <property type="match status" value="1"/>
</dbReference>
<keyword evidence="5" id="KW-0689">Ribosomal protein</keyword>
<dbReference type="Pfam" id="PF08007">
    <property type="entry name" value="JmjC_2"/>
    <property type="match status" value="1"/>
</dbReference>
<sequence length="425" mass="45590">MTYLDPPGGHHGRPAVPSPEAAAALARCVSVEPAKFAAAHWGHTPLLSRAAELPDPAGFTDLLSPTDADELLSRRGLRTPFLRVAKDGQLVAASRWTGGGGAGAEIGDQVLDERVLEQYASGATLVLQGLHRIWPPLVDFARDLGLALNQPLQINAYLTPAGSQGFATHYDTHDVFVLQVDGRKHWRIHPPVLPDPLEKQQWGGRADEVGATAQGPAALDVVLAPGDALYLPRGWLHSAQAQDASSLHLTVGIRALTRYALVEELLALAAEDQRLRASLPFGTDVADPDAIEPELTETVEALRDWLLRADPGAVAARLRQRAWPAARPAPIRPLAQADALATLDVESRLTVRPGLRWQLVPHDADTVALRLFDRTITLPVSCEPAARALLTGAVSRVGDLPGLPDDADRVTLARRLLREAVLVPA</sequence>
<evidence type="ECO:0000256" key="1">
    <source>
        <dbReference type="ARBA" id="ARBA00001954"/>
    </source>
</evidence>
<organism evidence="5 6">
    <name type="scientific">Micromonospora vinacea</name>
    <dbReference type="NCBI Taxonomy" id="709878"/>
    <lineage>
        <taxon>Bacteria</taxon>
        <taxon>Bacillati</taxon>
        <taxon>Actinomycetota</taxon>
        <taxon>Actinomycetes</taxon>
        <taxon>Micromonosporales</taxon>
        <taxon>Micromonosporaceae</taxon>
        <taxon>Micromonospora</taxon>
    </lineage>
</organism>
<evidence type="ECO:0000313" key="6">
    <source>
        <dbReference type="Proteomes" id="UP000631791"/>
    </source>
</evidence>
<feature type="domain" description="JmjC" evidence="4">
    <location>
        <begin position="122"/>
        <end position="270"/>
    </location>
</feature>
<dbReference type="GO" id="GO:0005840">
    <property type="term" value="C:ribosome"/>
    <property type="evidence" value="ECO:0007669"/>
    <property type="project" value="UniProtKB-KW"/>
</dbReference>
<accession>A0ABS0K8U3</accession>
<keyword evidence="3" id="KW-0408">Iron</keyword>
<dbReference type="SUPFAM" id="SSF51197">
    <property type="entry name" value="Clavaminate synthase-like"/>
    <property type="match status" value="1"/>
</dbReference>
<name>A0ABS0K8U3_9ACTN</name>
<dbReference type="InterPro" id="IPR039994">
    <property type="entry name" value="NO66-like"/>
</dbReference>
<gene>
    <name evidence="5" type="ORF">IW249_004811</name>
</gene>
<dbReference type="SMART" id="SM00558">
    <property type="entry name" value="JmjC"/>
    <property type="match status" value="1"/>
</dbReference>
<reference evidence="5 6" key="1">
    <citation type="submission" date="2020-11" db="EMBL/GenBank/DDBJ databases">
        <title>Sequencing the genomes of 1000 actinobacteria strains.</title>
        <authorList>
            <person name="Klenk H.-P."/>
        </authorList>
    </citation>
    <scope>NUCLEOTIDE SEQUENCE [LARGE SCALE GENOMIC DNA]</scope>
    <source>
        <strain evidence="5 6">DSM 101695</strain>
    </source>
</reference>
<dbReference type="Gene3D" id="2.60.120.650">
    <property type="entry name" value="Cupin"/>
    <property type="match status" value="1"/>
</dbReference>
<dbReference type="RefSeq" id="WP_196922856.1">
    <property type="nucleotide sequence ID" value="NZ_JADOTY010000001.1"/>
</dbReference>
<comment type="caution">
    <text evidence="5">The sequence shown here is derived from an EMBL/GenBank/DDBJ whole genome shotgun (WGS) entry which is preliminary data.</text>
</comment>
<keyword evidence="2" id="KW-0479">Metal-binding</keyword>
<dbReference type="InterPro" id="IPR003347">
    <property type="entry name" value="JmjC_dom"/>
</dbReference>
<dbReference type="Proteomes" id="UP000631791">
    <property type="component" value="Unassembled WGS sequence"/>
</dbReference>
<protein>
    <submittedName>
        <fullName evidence="5">Ribosomal protein L16 Arg81 hydroxylase</fullName>
    </submittedName>
</protein>
<dbReference type="EMBL" id="JADOTY010000001">
    <property type="protein sequence ID" value="MBG6104397.1"/>
    <property type="molecule type" value="Genomic_DNA"/>
</dbReference>
<evidence type="ECO:0000313" key="5">
    <source>
        <dbReference type="EMBL" id="MBG6104397.1"/>
    </source>
</evidence>
<dbReference type="PROSITE" id="PS51184">
    <property type="entry name" value="JMJC"/>
    <property type="match status" value="1"/>
</dbReference>
<keyword evidence="5" id="KW-0687">Ribonucleoprotein</keyword>
<evidence type="ECO:0000256" key="2">
    <source>
        <dbReference type="ARBA" id="ARBA00022723"/>
    </source>
</evidence>
<proteinExistence type="predicted"/>
<keyword evidence="6" id="KW-1185">Reference proteome</keyword>
<comment type="cofactor">
    <cofactor evidence="1">
        <name>Fe(2+)</name>
        <dbReference type="ChEBI" id="CHEBI:29033"/>
    </cofactor>
</comment>
<dbReference type="PANTHER" id="PTHR13096">
    <property type="entry name" value="MINA53 MYC INDUCED NUCLEAR ANTIGEN"/>
    <property type="match status" value="1"/>
</dbReference>
<evidence type="ECO:0000256" key="3">
    <source>
        <dbReference type="ARBA" id="ARBA00023004"/>
    </source>
</evidence>